<dbReference type="Proteomes" id="UP000824120">
    <property type="component" value="Chromosome 1"/>
</dbReference>
<evidence type="ECO:0000313" key="1">
    <source>
        <dbReference type="EMBL" id="KAG5632737.1"/>
    </source>
</evidence>
<dbReference type="EMBL" id="JACXVP010000001">
    <property type="protein sequence ID" value="KAG5632737.1"/>
    <property type="molecule type" value="Genomic_DNA"/>
</dbReference>
<name>A0A9J6B7U2_SOLCO</name>
<protein>
    <submittedName>
        <fullName evidence="1">Uncharacterized protein</fullName>
    </submittedName>
</protein>
<organism evidence="1 2">
    <name type="scientific">Solanum commersonii</name>
    <name type="common">Commerson's wild potato</name>
    <name type="synonym">Commerson's nightshade</name>
    <dbReference type="NCBI Taxonomy" id="4109"/>
    <lineage>
        <taxon>Eukaryota</taxon>
        <taxon>Viridiplantae</taxon>
        <taxon>Streptophyta</taxon>
        <taxon>Embryophyta</taxon>
        <taxon>Tracheophyta</taxon>
        <taxon>Spermatophyta</taxon>
        <taxon>Magnoliopsida</taxon>
        <taxon>eudicotyledons</taxon>
        <taxon>Gunneridae</taxon>
        <taxon>Pentapetalae</taxon>
        <taxon>asterids</taxon>
        <taxon>lamiids</taxon>
        <taxon>Solanales</taxon>
        <taxon>Solanaceae</taxon>
        <taxon>Solanoideae</taxon>
        <taxon>Solaneae</taxon>
        <taxon>Solanum</taxon>
    </lineage>
</organism>
<proteinExistence type="predicted"/>
<dbReference type="PANTHER" id="PTHR43991:SF38">
    <property type="entry name" value="OS02G0721600 PROTEIN"/>
    <property type="match status" value="1"/>
</dbReference>
<dbReference type="AlphaFoldDB" id="A0A9J6B7U2"/>
<sequence length="85" mass="9512">MQDSSVIEVRNDKGIQGIPKERVAIPTETTRQRKLQCYKKYENIPQSGILGDSKNGEVVYPLCGHVDYSFESAWHPDGLIFASGN</sequence>
<accession>A0A9J6B7U2</accession>
<comment type="caution">
    <text evidence="1">The sequence shown here is derived from an EMBL/GenBank/DDBJ whole genome shotgun (WGS) entry which is preliminary data.</text>
</comment>
<reference evidence="1 2" key="1">
    <citation type="submission" date="2020-09" db="EMBL/GenBank/DDBJ databases">
        <title>De no assembly of potato wild relative species, Solanum commersonii.</title>
        <authorList>
            <person name="Cho K."/>
        </authorList>
    </citation>
    <scope>NUCLEOTIDE SEQUENCE [LARGE SCALE GENOMIC DNA]</scope>
    <source>
        <strain evidence="1">LZ3.2</strain>
        <tissue evidence="1">Leaf</tissue>
    </source>
</reference>
<keyword evidence="2" id="KW-1185">Reference proteome</keyword>
<dbReference type="OrthoDB" id="785207at2759"/>
<evidence type="ECO:0000313" key="2">
    <source>
        <dbReference type="Proteomes" id="UP000824120"/>
    </source>
</evidence>
<dbReference type="PANTHER" id="PTHR43991">
    <property type="entry name" value="WD REPEAT PROTEIN (AFU_ORTHOLOGUE AFUA_8G05640)-RELATED"/>
    <property type="match status" value="1"/>
</dbReference>
<gene>
    <name evidence="1" type="ORF">H5410_004454</name>
</gene>